<dbReference type="HOGENOM" id="CLU_1247189_0_0_1"/>
<accession>D8RJT8</accession>
<evidence type="ECO:0000313" key="1">
    <source>
        <dbReference type="EMBL" id="EFJ27776.1"/>
    </source>
</evidence>
<dbReference type="AlphaFoldDB" id="D8RJT8"/>
<gene>
    <name evidence="1" type="ORF">SELMODRAFT_412027</name>
</gene>
<evidence type="ECO:0000313" key="2">
    <source>
        <dbReference type="Proteomes" id="UP000001514"/>
    </source>
</evidence>
<proteinExistence type="predicted"/>
<organism evidence="2">
    <name type="scientific">Selaginella moellendorffii</name>
    <name type="common">Spikemoss</name>
    <dbReference type="NCBI Taxonomy" id="88036"/>
    <lineage>
        <taxon>Eukaryota</taxon>
        <taxon>Viridiplantae</taxon>
        <taxon>Streptophyta</taxon>
        <taxon>Embryophyta</taxon>
        <taxon>Tracheophyta</taxon>
        <taxon>Lycopodiopsida</taxon>
        <taxon>Selaginellales</taxon>
        <taxon>Selaginellaceae</taxon>
        <taxon>Selaginella</taxon>
    </lineage>
</organism>
<dbReference type="Gramene" id="EFJ27776">
    <property type="protein sequence ID" value="EFJ27776"/>
    <property type="gene ID" value="SELMODRAFT_412027"/>
</dbReference>
<name>D8RJT8_SELML</name>
<dbReference type="Proteomes" id="UP000001514">
    <property type="component" value="Unassembled WGS sequence"/>
</dbReference>
<keyword evidence="2" id="KW-1185">Reference proteome</keyword>
<protein>
    <submittedName>
        <fullName evidence="1">Uncharacterized protein</fullName>
    </submittedName>
</protein>
<dbReference type="EMBL" id="GL377581">
    <property type="protein sequence ID" value="EFJ27776.1"/>
    <property type="molecule type" value="Genomic_DNA"/>
</dbReference>
<sequence length="222" mass="25100">MDPLEISSGGHHEELVDIVKRVRGRPLLIISRWWRRSSNSSPGDIERLNGCLSGKRKWESTNTRVEEFGGGVRWLFHRRCDPGDLIEDEDAPTGSVLHVHDLSALRRLQTTTESASIDTDKIVGVLERKFAEDKSRECAVWEGGYHCSKYAMVGPLYVVVETLAQLVRASGDYPESMVAFARHQVLTADNMESLYQKLDLGAKFHRKIFQDDLAEEVYPSKA</sequence>
<reference evidence="1 2" key="1">
    <citation type="journal article" date="2011" name="Science">
        <title>The Selaginella genome identifies genetic changes associated with the evolution of vascular plants.</title>
        <authorList>
            <person name="Banks J.A."/>
            <person name="Nishiyama T."/>
            <person name="Hasebe M."/>
            <person name="Bowman J.L."/>
            <person name="Gribskov M."/>
            <person name="dePamphilis C."/>
            <person name="Albert V.A."/>
            <person name="Aono N."/>
            <person name="Aoyama T."/>
            <person name="Ambrose B.A."/>
            <person name="Ashton N.W."/>
            <person name="Axtell M.J."/>
            <person name="Barker E."/>
            <person name="Barker M.S."/>
            <person name="Bennetzen J.L."/>
            <person name="Bonawitz N.D."/>
            <person name="Chapple C."/>
            <person name="Cheng C."/>
            <person name="Correa L.G."/>
            <person name="Dacre M."/>
            <person name="DeBarry J."/>
            <person name="Dreyer I."/>
            <person name="Elias M."/>
            <person name="Engstrom E.M."/>
            <person name="Estelle M."/>
            <person name="Feng L."/>
            <person name="Finet C."/>
            <person name="Floyd S.K."/>
            <person name="Frommer W.B."/>
            <person name="Fujita T."/>
            <person name="Gramzow L."/>
            <person name="Gutensohn M."/>
            <person name="Harholt J."/>
            <person name="Hattori M."/>
            <person name="Heyl A."/>
            <person name="Hirai T."/>
            <person name="Hiwatashi Y."/>
            <person name="Ishikawa M."/>
            <person name="Iwata M."/>
            <person name="Karol K.G."/>
            <person name="Koehler B."/>
            <person name="Kolukisaoglu U."/>
            <person name="Kubo M."/>
            <person name="Kurata T."/>
            <person name="Lalonde S."/>
            <person name="Li K."/>
            <person name="Li Y."/>
            <person name="Litt A."/>
            <person name="Lyons E."/>
            <person name="Manning G."/>
            <person name="Maruyama T."/>
            <person name="Michael T.P."/>
            <person name="Mikami K."/>
            <person name="Miyazaki S."/>
            <person name="Morinaga S."/>
            <person name="Murata T."/>
            <person name="Mueller-Roeber B."/>
            <person name="Nelson D.R."/>
            <person name="Obara M."/>
            <person name="Oguri Y."/>
            <person name="Olmstead R.G."/>
            <person name="Onodera N."/>
            <person name="Petersen B.L."/>
            <person name="Pils B."/>
            <person name="Prigge M."/>
            <person name="Rensing S.A."/>
            <person name="Riano-Pachon D.M."/>
            <person name="Roberts A.W."/>
            <person name="Sato Y."/>
            <person name="Scheller H.V."/>
            <person name="Schulz B."/>
            <person name="Schulz C."/>
            <person name="Shakirov E.V."/>
            <person name="Shibagaki N."/>
            <person name="Shinohara N."/>
            <person name="Shippen D.E."/>
            <person name="Soerensen I."/>
            <person name="Sotooka R."/>
            <person name="Sugimoto N."/>
            <person name="Sugita M."/>
            <person name="Sumikawa N."/>
            <person name="Tanurdzic M."/>
            <person name="Theissen G."/>
            <person name="Ulvskov P."/>
            <person name="Wakazuki S."/>
            <person name="Weng J.K."/>
            <person name="Willats W.W."/>
            <person name="Wipf D."/>
            <person name="Wolf P.G."/>
            <person name="Yang L."/>
            <person name="Zimmer A.D."/>
            <person name="Zhu Q."/>
            <person name="Mitros T."/>
            <person name="Hellsten U."/>
            <person name="Loque D."/>
            <person name="Otillar R."/>
            <person name="Salamov A."/>
            <person name="Schmutz J."/>
            <person name="Shapiro H."/>
            <person name="Lindquist E."/>
            <person name="Lucas S."/>
            <person name="Rokhsar D."/>
            <person name="Grigoriev I.V."/>
        </authorList>
    </citation>
    <scope>NUCLEOTIDE SEQUENCE [LARGE SCALE GENOMIC DNA]</scope>
</reference>
<dbReference type="InParanoid" id="D8RJT8"/>
<dbReference type="KEGG" id="smo:SELMODRAFT_412027"/>